<organism evidence="2 3">
    <name type="scientific">Cylindrotheca closterium</name>
    <dbReference type="NCBI Taxonomy" id="2856"/>
    <lineage>
        <taxon>Eukaryota</taxon>
        <taxon>Sar</taxon>
        <taxon>Stramenopiles</taxon>
        <taxon>Ochrophyta</taxon>
        <taxon>Bacillariophyta</taxon>
        <taxon>Bacillariophyceae</taxon>
        <taxon>Bacillariophycidae</taxon>
        <taxon>Bacillariales</taxon>
        <taxon>Bacillariaceae</taxon>
        <taxon>Cylindrotheca</taxon>
    </lineage>
</organism>
<dbReference type="EMBL" id="CAKOGP040000668">
    <property type="protein sequence ID" value="CAJ1938066.1"/>
    <property type="molecule type" value="Genomic_DNA"/>
</dbReference>
<sequence length="325" mass="36638">MNELSSNQPDAIAEGKPVPKRKRVTFAWKQQVLHMLEEDGATPHSVSEATGVNVKTIYSWRAKKEDIIVQIDEEEAATKKASRKERMPLLQKMMVAWLETWLQASPDKSLWPTQKEIQTQALKIKNEILTSDSAEVSQEERNHLGFFNASLGWVTKWNRKHNPANQKPDPVVNVERMIPRPRVEVMKGKSTAAATTKEVLESRVVDQEDITIDDILPPSGGGASLSDADSSDDDNDDEDETSLKSPLDLDAASLTKGLAKYEKILREHQIEEAADALQDARYAIFRTRRDLQREQKLKKRKNKPQQQANALAANLQTAKKKSKPN</sequence>
<accession>A0AAD2FKN1</accession>
<reference evidence="2" key="1">
    <citation type="submission" date="2023-08" db="EMBL/GenBank/DDBJ databases">
        <authorList>
            <person name="Audoor S."/>
            <person name="Bilcke G."/>
        </authorList>
    </citation>
    <scope>NUCLEOTIDE SEQUENCE</scope>
</reference>
<feature type="compositionally biased region" description="Acidic residues" evidence="1">
    <location>
        <begin position="229"/>
        <end position="240"/>
    </location>
</feature>
<evidence type="ECO:0000313" key="2">
    <source>
        <dbReference type="EMBL" id="CAJ1938066.1"/>
    </source>
</evidence>
<comment type="caution">
    <text evidence="2">The sequence shown here is derived from an EMBL/GenBank/DDBJ whole genome shotgun (WGS) entry which is preliminary data.</text>
</comment>
<dbReference type="Proteomes" id="UP001295423">
    <property type="component" value="Unassembled WGS sequence"/>
</dbReference>
<keyword evidence="3" id="KW-1185">Reference proteome</keyword>
<evidence type="ECO:0008006" key="4">
    <source>
        <dbReference type="Google" id="ProtNLM"/>
    </source>
</evidence>
<protein>
    <recommendedName>
        <fullName evidence="4">HTH CENPB-type domain-containing protein</fullName>
    </recommendedName>
</protein>
<proteinExistence type="predicted"/>
<dbReference type="SUPFAM" id="SSF46689">
    <property type="entry name" value="Homeodomain-like"/>
    <property type="match status" value="1"/>
</dbReference>
<feature type="compositionally biased region" description="Low complexity" evidence="1">
    <location>
        <begin position="304"/>
        <end position="317"/>
    </location>
</feature>
<gene>
    <name evidence="2" type="ORF">CYCCA115_LOCUS5957</name>
</gene>
<feature type="region of interest" description="Disordered" evidence="1">
    <location>
        <begin position="294"/>
        <end position="325"/>
    </location>
</feature>
<feature type="region of interest" description="Disordered" evidence="1">
    <location>
        <begin position="210"/>
        <end position="243"/>
    </location>
</feature>
<evidence type="ECO:0000313" key="3">
    <source>
        <dbReference type="Proteomes" id="UP001295423"/>
    </source>
</evidence>
<dbReference type="AlphaFoldDB" id="A0AAD2FKN1"/>
<dbReference type="InterPro" id="IPR009057">
    <property type="entry name" value="Homeodomain-like_sf"/>
</dbReference>
<name>A0AAD2FKN1_9STRA</name>
<evidence type="ECO:0000256" key="1">
    <source>
        <dbReference type="SAM" id="MobiDB-lite"/>
    </source>
</evidence>